<evidence type="ECO:0000313" key="4">
    <source>
        <dbReference type="Proteomes" id="UP001519654"/>
    </source>
</evidence>
<feature type="transmembrane region" description="Helical" evidence="2">
    <location>
        <begin position="46"/>
        <end position="65"/>
    </location>
</feature>
<sequence>MTTTQTTLMPVDPAVSPAQASRVLTIRVNLLPDEIKAGRSARRTRGALIVAVVVVVAVMAGWYFLAFQALSTAQTNLDNATGQVQQAQAQKARYNNVTKTIANRDAVAGDIKTLMVDDLPWATYTDAIRSNATAAGVSVGQISTASVPDTGTTAAGAARTVATVTLTGNAPDKPHIAAFLDKLAAMKGFSDPYLTTASKNDKIWNYALTIKVTSDALCGRFTEACPATGGK</sequence>
<dbReference type="Pfam" id="PF05137">
    <property type="entry name" value="PilN"/>
    <property type="match status" value="1"/>
</dbReference>
<evidence type="ECO:0000256" key="1">
    <source>
        <dbReference type="SAM" id="Coils"/>
    </source>
</evidence>
<keyword evidence="4" id="KW-1185">Reference proteome</keyword>
<proteinExistence type="predicted"/>
<dbReference type="EMBL" id="JAHKKG010000020">
    <property type="protein sequence ID" value="MBU2670486.1"/>
    <property type="molecule type" value="Genomic_DNA"/>
</dbReference>
<keyword evidence="2" id="KW-0812">Transmembrane</keyword>
<dbReference type="Proteomes" id="UP001519654">
    <property type="component" value="Unassembled WGS sequence"/>
</dbReference>
<dbReference type="PANTHER" id="PTHR40278:SF1">
    <property type="entry name" value="DNA UTILIZATION PROTEIN HOFN"/>
    <property type="match status" value="1"/>
</dbReference>
<reference evidence="3 4" key="1">
    <citation type="submission" date="2021-06" db="EMBL/GenBank/DDBJ databases">
        <title>Actinoplanes lichenicola sp. nov., and Actinoplanes ovalisporus sp. nov., isolated from lichen in Thailand.</title>
        <authorList>
            <person name="Saeng-In P."/>
            <person name="Kanchanasin P."/>
            <person name="Yuki M."/>
            <person name="Kudo T."/>
            <person name="Ohkuma M."/>
            <person name="Phongsopitanun W."/>
            <person name="Tanasupawat S."/>
        </authorList>
    </citation>
    <scope>NUCLEOTIDE SEQUENCE [LARGE SCALE GENOMIC DNA]</scope>
    <source>
        <strain evidence="3 4">NBRC 110975</strain>
    </source>
</reference>
<keyword evidence="1" id="KW-0175">Coiled coil</keyword>
<evidence type="ECO:0000313" key="3">
    <source>
        <dbReference type="EMBL" id="MBU2670486.1"/>
    </source>
</evidence>
<dbReference type="InterPro" id="IPR007813">
    <property type="entry name" value="PilN"/>
</dbReference>
<keyword evidence="2" id="KW-0472">Membrane</keyword>
<dbReference type="PANTHER" id="PTHR40278">
    <property type="entry name" value="DNA UTILIZATION PROTEIN HOFN"/>
    <property type="match status" value="1"/>
</dbReference>
<comment type="caution">
    <text evidence="3">The sequence shown here is derived from an EMBL/GenBank/DDBJ whole genome shotgun (WGS) entry which is preliminary data.</text>
</comment>
<keyword evidence="2" id="KW-1133">Transmembrane helix</keyword>
<name>A0ABS5Z4K3_9ACTN</name>
<organism evidence="3 4">
    <name type="scientific">Paractinoplanes bogorensis</name>
    <dbReference type="NCBI Taxonomy" id="1610840"/>
    <lineage>
        <taxon>Bacteria</taxon>
        <taxon>Bacillati</taxon>
        <taxon>Actinomycetota</taxon>
        <taxon>Actinomycetes</taxon>
        <taxon>Micromonosporales</taxon>
        <taxon>Micromonosporaceae</taxon>
        <taxon>Paractinoplanes</taxon>
    </lineage>
</organism>
<dbReference type="InterPro" id="IPR052534">
    <property type="entry name" value="Extracell_DNA_Util/SecSys_Comp"/>
</dbReference>
<dbReference type="RefSeq" id="WP_215795716.1">
    <property type="nucleotide sequence ID" value="NZ_JAHKKG010000020.1"/>
</dbReference>
<feature type="coiled-coil region" evidence="1">
    <location>
        <begin position="70"/>
        <end position="97"/>
    </location>
</feature>
<evidence type="ECO:0000256" key="2">
    <source>
        <dbReference type="SAM" id="Phobius"/>
    </source>
</evidence>
<protein>
    <submittedName>
        <fullName evidence="3">PilN domain-containing protein</fullName>
    </submittedName>
</protein>
<accession>A0ABS5Z4K3</accession>
<gene>
    <name evidence="3" type="ORF">KOI35_43995</name>
</gene>